<reference evidence="13" key="2">
    <citation type="journal article" date="2023" name="Science">
        <title>Genomic signatures of disease resistance in endangered staghorn corals.</title>
        <authorList>
            <person name="Vollmer S.V."/>
            <person name="Selwyn J.D."/>
            <person name="Despard B.A."/>
            <person name="Roesel C.L."/>
        </authorList>
    </citation>
    <scope>NUCLEOTIDE SEQUENCE</scope>
    <source>
        <strain evidence="13">K2</strain>
    </source>
</reference>
<keyword evidence="5" id="KW-1133">Transmembrane helix</keyword>
<comment type="similarity">
    <text evidence="2 12">Belongs to the short-chain dehydrogenases/reductases (SDR) family.</text>
</comment>
<comment type="function">
    <text evidence="9">Catalyzes the reduction of all-trans-retinal to all-trans-retinol in the presence of NADPH.</text>
</comment>
<gene>
    <name evidence="13" type="ORF">P5673_017154</name>
</gene>
<sequence>MWLIFEIFVVLFKMYYLWLESVFRAIVRPPKKNIDGQIVLITGAGGGIGRELSLEFAAHGAILVLWDINKDSNEETANKVRSRGGKAHTYVCDCSSREDVYRVSAQVLREVGHVDILVNNAGIMSGKKILNLKDEEIERTMKINTLAHFWTIRSFLPSMLQRDKGHIVNITSLAGSFGAANLTDYCASKFGATGLNHALARELREMGKTEIKLTCVQPYTVNTGLVWHPKSRFPSMFSTLEPDFVAKEVVAGTIRDEESIILPRTAAVHFLLDALLPRKANNVWMDFLQTGVGEHISKEEKKSK</sequence>
<keyword evidence="14" id="KW-1185">Reference proteome</keyword>
<name>A0AAD9QF93_ACRCE</name>
<evidence type="ECO:0000313" key="14">
    <source>
        <dbReference type="Proteomes" id="UP001249851"/>
    </source>
</evidence>
<comment type="caution">
    <text evidence="13">The sequence shown here is derived from an EMBL/GenBank/DDBJ whole genome shotgun (WGS) entry which is preliminary data.</text>
</comment>
<keyword evidence="7" id="KW-0443">Lipid metabolism</keyword>
<reference evidence="13" key="1">
    <citation type="journal article" date="2023" name="G3 (Bethesda)">
        <title>Whole genome assembly and annotation of the endangered Caribbean coral Acropora cervicornis.</title>
        <authorList>
            <person name="Selwyn J.D."/>
            <person name="Vollmer S.V."/>
        </authorList>
    </citation>
    <scope>NUCLEOTIDE SEQUENCE</scope>
    <source>
        <strain evidence="13">K2</strain>
    </source>
</reference>
<comment type="subcellular location">
    <subcellularLocation>
        <location evidence="1">Membrane</location>
        <topology evidence="1">Multi-pass membrane protein</topology>
    </subcellularLocation>
</comment>
<evidence type="ECO:0000256" key="9">
    <source>
        <dbReference type="ARBA" id="ARBA00059620"/>
    </source>
</evidence>
<keyword evidence="6" id="KW-0560">Oxidoreductase</keyword>
<dbReference type="Gene3D" id="3.40.50.720">
    <property type="entry name" value="NAD(P)-binding Rossmann-like Domain"/>
    <property type="match status" value="1"/>
</dbReference>
<accession>A0AAD9QF93</accession>
<evidence type="ECO:0000256" key="8">
    <source>
        <dbReference type="ARBA" id="ARBA00023136"/>
    </source>
</evidence>
<dbReference type="FunFam" id="3.40.50.720:FF:000131">
    <property type="entry name" value="Short-chain dehydrogenase/reductase 3"/>
    <property type="match status" value="1"/>
</dbReference>
<dbReference type="SUPFAM" id="SSF51735">
    <property type="entry name" value="NAD(P)-binding Rossmann-fold domains"/>
    <property type="match status" value="1"/>
</dbReference>
<evidence type="ECO:0000256" key="5">
    <source>
        <dbReference type="ARBA" id="ARBA00022989"/>
    </source>
</evidence>
<evidence type="ECO:0000256" key="12">
    <source>
        <dbReference type="RuleBase" id="RU000363"/>
    </source>
</evidence>
<evidence type="ECO:0000256" key="2">
    <source>
        <dbReference type="ARBA" id="ARBA00006484"/>
    </source>
</evidence>
<dbReference type="GO" id="GO:0052650">
    <property type="term" value="F:all-trans-retinol dehydrogenase (NADP+) activity"/>
    <property type="evidence" value="ECO:0007669"/>
    <property type="project" value="UniProtKB-ARBA"/>
</dbReference>
<dbReference type="InterPro" id="IPR002347">
    <property type="entry name" value="SDR_fam"/>
</dbReference>
<dbReference type="InterPro" id="IPR020904">
    <property type="entry name" value="Sc_DH/Rdtase_CS"/>
</dbReference>
<evidence type="ECO:0000256" key="4">
    <source>
        <dbReference type="ARBA" id="ARBA00022857"/>
    </source>
</evidence>
<proteinExistence type="inferred from homology"/>
<evidence type="ECO:0000256" key="3">
    <source>
        <dbReference type="ARBA" id="ARBA00022692"/>
    </source>
</evidence>
<dbReference type="Proteomes" id="UP001249851">
    <property type="component" value="Unassembled WGS sequence"/>
</dbReference>
<dbReference type="GO" id="GO:0005811">
    <property type="term" value="C:lipid droplet"/>
    <property type="evidence" value="ECO:0007669"/>
    <property type="project" value="TreeGrafter"/>
</dbReference>
<dbReference type="PRINTS" id="PR00081">
    <property type="entry name" value="GDHRDH"/>
</dbReference>
<keyword evidence="4" id="KW-0521">NADP</keyword>
<dbReference type="PANTHER" id="PTHR24322:SF736">
    <property type="entry name" value="RETINOL DEHYDROGENASE 10"/>
    <property type="match status" value="1"/>
</dbReference>
<protein>
    <recommendedName>
        <fullName evidence="10">Short-chain dehydrogenase/reductase 3</fullName>
    </recommendedName>
    <alternativeName>
        <fullName evidence="11">Retinal short-chain dehydrogenase/reductase 1</fullName>
    </alternativeName>
</protein>
<evidence type="ECO:0000256" key="10">
    <source>
        <dbReference type="ARBA" id="ARBA00068717"/>
    </source>
</evidence>
<evidence type="ECO:0000256" key="6">
    <source>
        <dbReference type="ARBA" id="ARBA00023002"/>
    </source>
</evidence>
<dbReference type="Pfam" id="PF00106">
    <property type="entry name" value="adh_short"/>
    <property type="match status" value="1"/>
</dbReference>
<evidence type="ECO:0000256" key="1">
    <source>
        <dbReference type="ARBA" id="ARBA00004141"/>
    </source>
</evidence>
<dbReference type="EMBL" id="JARQWQ010000037">
    <property type="protein sequence ID" value="KAK2560175.1"/>
    <property type="molecule type" value="Genomic_DNA"/>
</dbReference>
<dbReference type="InterPro" id="IPR036291">
    <property type="entry name" value="NAD(P)-bd_dom_sf"/>
</dbReference>
<dbReference type="PRINTS" id="PR00080">
    <property type="entry name" value="SDRFAMILY"/>
</dbReference>
<evidence type="ECO:0000313" key="13">
    <source>
        <dbReference type="EMBL" id="KAK2560175.1"/>
    </source>
</evidence>
<keyword evidence="8" id="KW-0472">Membrane</keyword>
<dbReference type="PANTHER" id="PTHR24322">
    <property type="entry name" value="PKSB"/>
    <property type="match status" value="1"/>
</dbReference>
<dbReference type="CDD" id="cd05339">
    <property type="entry name" value="17beta-HSDXI-like_SDR_c"/>
    <property type="match status" value="1"/>
</dbReference>
<dbReference type="AlphaFoldDB" id="A0AAD9QF93"/>
<evidence type="ECO:0000256" key="11">
    <source>
        <dbReference type="ARBA" id="ARBA00082544"/>
    </source>
</evidence>
<dbReference type="PROSITE" id="PS00061">
    <property type="entry name" value="ADH_SHORT"/>
    <property type="match status" value="1"/>
</dbReference>
<dbReference type="GO" id="GO:0016020">
    <property type="term" value="C:membrane"/>
    <property type="evidence" value="ECO:0007669"/>
    <property type="project" value="UniProtKB-SubCell"/>
</dbReference>
<evidence type="ECO:0000256" key="7">
    <source>
        <dbReference type="ARBA" id="ARBA00023098"/>
    </source>
</evidence>
<organism evidence="13 14">
    <name type="scientific">Acropora cervicornis</name>
    <name type="common">Staghorn coral</name>
    <dbReference type="NCBI Taxonomy" id="6130"/>
    <lineage>
        <taxon>Eukaryota</taxon>
        <taxon>Metazoa</taxon>
        <taxon>Cnidaria</taxon>
        <taxon>Anthozoa</taxon>
        <taxon>Hexacorallia</taxon>
        <taxon>Scleractinia</taxon>
        <taxon>Astrocoeniina</taxon>
        <taxon>Acroporidae</taxon>
        <taxon>Acropora</taxon>
    </lineage>
</organism>
<keyword evidence="3" id="KW-0812">Transmembrane</keyword>